<keyword evidence="3" id="KW-0804">Transcription</keyword>
<feature type="compositionally biased region" description="Polar residues" evidence="5">
    <location>
        <begin position="449"/>
        <end position="462"/>
    </location>
</feature>
<evidence type="ECO:0000259" key="6">
    <source>
        <dbReference type="Pfam" id="PF14215"/>
    </source>
</evidence>
<evidence type="ECO:0000256" key="4">
    <source>
        <dbReference type="ARBA" id="ARBA00023242"/>
    </source>
</evidence>
<feature type="domain" description="BHLH" evidence="7">
    <location>
        <begin position="482"/>
        <end position="538"/>
    </location>
</feature>
<dbReference type="GO" id="GO:0005634">
    <property type="term" value="C:nucleus"/>
    <property type="evidence" value="ECO:0007669"/>
    <property type="project" value="UniProtKB-SubCell"/>
</dbReference>
<dbReference type="AlphaFoldDB" id="A0AAD1ZMX3"/>
<dbReference type="GO" id="GO:0046983">
    <property type="term" value="F:protein dimerization activity"/>
    <property type="evidence" value="ECO:0007669"/>
    <property type="project" value="InterPro"/>
</dbReference>
<sequence>MFPDSCHQWKNSLESVGSRQVCQNDSMFYCQFATGIKTIAAISVEPFGVVHFGSTRKIPETKGFVDQVTESFRGMGKGQSTIISENKTSSPDSKIFGTNRPFTTLASHGSSSFHDIQHGAEYANLADASHSSVILPHSFPFASDHLFMNTIDSTYSLSEDEIQLQQLLLESATCIDFSTQAPSSVKRNYVFTSSWHDLPCELRNNAFFTRTSSYISLHSNPFSEDSSNNQNSKMLLHSIDGQGQRSFNFSTFEESFPISDFTMAVSKMSPVDDLSRWFSSLPDESITSSAMKLCNSLSHAAGLIPVVNLNGHNSSTNMSENCPTNSLQSSIKDAFYCIGKEKCTEMSGIDELFYSFKEDPVCKRPEDHNEDPNCFSSVSISEFDDQVSSNAERRKIENYLQSQHQVKFQGFPTFDGQMKPLKPVYNPCKRIILEPNNGTCTKEAGSLIGDSSSMNTGNSYSPMRNEERVQTVKKKAKPGTCPRPKNRQMIQDSLAELRELIPNGDKMSIDRLLERTIRHLNFMQSLTRRIVKLTDKSKNDNSSSSSGGVTLACEVGDQTMVCPLVVEDLSTPGQMLIEILFEEQGCFLEIAKIIRGFGLIILKGVMEIRETKIWAHFIVEAEGNWHVTRLEIFPSLVPLLQIMSPSEAIASDEYDSITKSGAFLSENNQHVVSLPVNLADTFQYES</sequence>
<keyword evidence="9" id="KW-1185">Reference proteome</keyword>
<dbReference type="Proteomes" id="UP000834106">
    <property type="component" value="Chromosome 12"/>
</dbReference>
<dbReference type="InterPro" id="IPR011598">
    <property type="entry name" value="bHLH_dom"/>
</dbReference>
<name>A0AAD1ZMX3_9LAMI</name>
<feature type="domain" description="Transcription factor MYC/MYB N-terminal" evidence="6">
    <location>
        <begin position="5"/>
        <end position="72"/>
    </location>
</feature>
<evidence type="ECO:0000259" key="7">
    <source>
        <dbReference type="Pfam" id="PF23176"/>
    </source>
</evidence>
<dbReference type="InterPro" id="IPR043561">
    <property type="entry name" value="LHW-like"/>
</dbReference>
<keyword evidence="4" id="KW-0539">Nucleus</keyword>
<gene>
    <name evidence="8" type="ORF">FPE_LOCUS19543</name>
</gene>
<keyword evidence="2" id="KW-0805">Transcription regulation</keyword>
<evidence type="ECO:0000313" key="8">
    <source>
        <dbReference type="EMBL" id="CAI9772113.1"/>
    </source>
</evidence>
<feature type="region of interest" description="Disordered" evidence="5">
    <location>
        <begin position="444"/>
        <end position="467"/>
    </location>
</feature>
<dbReference type="InterPro" id="IPR025610">
    <property type="entry name" value="MYC/MYB_N"/>
</dbReference>
<organism evidence="8 9">
    <name type="scientific">Fraxinus pennsylvanica</name>
    <dbReference type="NCBI Taxonomy" id="56036"/>
    <lineage>
        <taxon>Eukaryota</taxon>
        <taxon>Viridiplantae</taxon>
        <taxon>Streptophyta</taxon>
        <taxon>Embryophyta</taxon>
        <taxon>Tracheophyta</taxon>
        <taxon>Spermatophyta</taxon>
        <taxon>Magnoliopsida</taxon>
        <taxon>eudicotyledons</taxon>
        <taxon>Gunneridae</taxon>
        <taxon>Pentapetalae</taxon>
        <taxon>asterids</taxon>
        <taxon>lamiids</taxon>
        <taxon>Lamiales</taxon>
        <taxon>Oleaceae</taxon>
        <taxon>Oleeae</taxon>
        <taxon>Fraxinus</taxon>
    </lineage>
</organism>
<dbReference type="Pfam" id="PF23176">
    <property type="entry name" value="bHLH_LHW"/>
    <property type="match status" value="1"/>
</dbReference>
<dbReference type="Pfam" id="PF14215">
    <property type="entry name" value="bHLH-MYC_N"/>
    <property type="match status" value="1"/>
</dbReference>
<reference evidence="8" key="1">
    <citation type="submission" date="2023-05" db="EMBL/GenBank/DDBJ databases">
        <authorList>
            <person name="Huff M."/>
        </authorList>
    </citation>
    <scope>NUCLEOTIDE SEQUENCE</scope>
</reference>
<evidence type="ECO:0008006" key="10">
    <source>
        <dbReference type="Google" id="ProtNLM"/>
    </source>
</evidence>
<comment type="subcellular location">
    <subcellularLocation>
        <location evidence="1">Nucleus</location>
    </subcellularLocation>
</comment>
<evidence type="ECO:0000256" key="1">
    <source>
        <dbReference type="ARBA" id="ARBA00004123"/>
    </source>
</evidence>
<evidence type="ECO:0000256" key="2">
    <source>
        <dbReference type="ARBA" id="ARBA00023015"/>
    </source>
</evidence>
<accession>A0AAD1ZMX3</accession>
<evidence type="ECO:0000313" key="9">
    <source>
        <dbReference type="Proteomes" id="UP000834106"/>
    </source>
</evidence>
<dbReference type="PANTHER" id="PTHR46196:SF2">
    <property type="entry name" value="TRANSCRIPTION FACTOR BHLH157"/>
    <property type="match status" value="1"/>
</dbReference>
<evidence type="ECO:0000256" key="3">
    <source>
        <dbReference type="ARBA" id="ARBA00023163"/>
    </source>
</evidence>
<proteinExistence type="predicted"/>
<dbReference type="PANTHER" id="PTHR46196">
    <property type="entry name" value="TRANSCRIPTION FACTOR BHLH155-LIKE ISOFORM X1-RELATED"/>
    <property type="match status" value="1"/>
</dbReference>
<dbReference type="EMBL" id="OU503047">
    <property type="protein sequence ID" value="CAI9772113.1"/>
    <property type="molecule type" value="Genomic_DNA"/>
</dbReference>
<dbReference type="GO" id="GO:0003700">
    <property type="term" value="F:DNA-binding transcription factor activity"/>
    <property type="evidence" value="ECO:0007669"/>
    <property type="project" value="InterPro"/>
</dbReference>
<protein>
    <recommendedName>
        <fullName evidence="10">BHLH domain-containing protein</fullName>
    </recommendedName>
</protein>
<evidence type="ECO:0000256" key="5">
    <source>
        <dbReference type="SAM" id="MobiDB-lite"/>
    </source>
</evidence>